<organism evidence="2 3">
    <name type="scientific">Enterococcus ureilyticus</name>
    <dbReference type="NCBI Taxonomy" id="1131292"/>
    <lineage>
        <taxon>Bacteria</taxon>
        <taxon>Bacillati</taxon>
        <taxon>Bacillota</taxon>
        <taxon>Bacilli</taxon>
        <taxon>Lactobacillales</taxon>
        <taxon>Enterococcaceae</taxon>
        <taxon>Enterococcus</taxon>
    </lineage>
</organism>
<dbReference type="STRING" id="1131292.BCR24_02360"/>
<comment type="caution">
    <text evidence="2">The sequence shown here is derived from an EMBL/GenBank/DDBJ whole genome shotgun (WGS) entry which is preliminary data.</text>
</comment>
<dbReference type="OrthoDB" id="2193393at2"/>
<evidence type="ECO:0000313" key="2">
    <source>
        <dbReference type="EMBL" id="OEG22700.1"/>
    </source>
</evidence>
<dbReference type="AlphaFoldDB" id="A0A1E5HDH8"/>
<keyword evidence="1" id="KW-0472">Membrane</keyword>
<keyword evidence="3" id="KW-1185">Reference proteome</keyword>
<keyword evidence="1" id="KW-0812">Transmembrane</keyword>
<proteinExistence type="predicted"/>
<protein>
    <recommendedName>
        <fullName evidence="4">DUF304 domain-containing protein</fullName>
    </recommendedName>
</protein>
<dbReference type="RefSeq" id="WP_069639867.1">
    <property type="nucleotide sequence ID" value="NZ_JAFBEZ010000002.1"/>
</dbReference>
<reference evidence="3" key="1">
    <citation type="submission" date="2016-09" db="EMBL/GenBank/DDBJ databases">
        <authorList>
            <person name="Gulvik C.A."/>
        </authorList>
    </citation>
    <scope>NUCLEOTIDE SEQUENCE [LARGE SCALE GENOMIC DNA]</scope>
    <source>
        <strain evidence="3">LMG 26676</strain>
    </source>
</reference>
<name>A0A1E5HDH8_9ENTE</name>
<feature type="transmembrane region" description="Helical" evidence="1">
    <location>
        <begin position="50"/>
        <end position="83"/>
    </location>
</feature>
<evidence type="ECO:0000256" key="1">
    <source>
        <dbReference type="SAM" id="Phobius"/>
    </source>
</evidence>
<dbReference type="EMBL" id="MIKC01000012">
    <property type="protein sequence ID" value="OEG22700.1"/>
    <property type="molecule type" value="Genomic_DNA"/>
</dbReference>
<accession>A0A1E5HDH8</accession>
<sequence>MENKHFELRITWKETCIEILAGFFIFFITLGIILWFLLPVFKNFDVFNRFFLFVLVIFALISGVFYLAYLAISFSFMLIISGIYDVRILLKYQGVIYLMNENGLTYYDNKQLRTKKWRDIIDVGCFKQQDNKVKILYKYQIKFADATEHEFNLRGTFPTKEFKDKVEEFWLFYNA</sequence>
<gene>
    <name evidence="2" type="ORF">BCR24_02360</name>
</gene>
<evidence type="ECO:0000313" key="3">
    <source>
        <dbReference type="Proteomes" id="UP000094469"/>
    </source>
</evidence>
<dbReference type="Proteomes" id="UP000094469">
    <property type="component" value="Unassembled WGS sequence"/>
</dbReference>
<keyword evidence="1" id="KW-1133">Transmembrane helix</keyword>
<feature type="transmembrane region" description="Helical" evidence="1">
    <location>
        <begin position="20"/>
        <end position="38"/>
    </location>
</feature>
<evidence type="ECO:0008006" key="4">
    <source>
        <dbReference type="Google" id="ProtNLM"/>
    </source>
</evidence>